<name>X0WV16_9ZZZZ</name>
<organism evidence="1">
    <name type="scientific">marine sediment metagenome</name>
    <dbReference type="NCBI Taxonomy" id="412755"/>
    <lineage>
        <taxon>unclassified sequences</taxon>
        <taxon>metagenomes</taxon>
        <taxon>ecological metagenomes</taxon>
    </lineage>
</organism>
<sequence>DYFIVVSYGRDGKKEDWKFDPENPEAGLIEMKTEDDFNIDIIMWKGYWIRAPRSAAYPER</sequence>
<gene>
    <name evidence="1" type="ORF">S01H1_59928</name>
</gene>
<dbReference type="AlphaFoldDB" id="X0WV16"/>
<evidence type="ECO:0000313" key="1">
    <source>
        <dbReference type="EMBL" id="GAG16576.1"/>
    </source>
</evidence>
<reference evidence="1" key="1">
    <citation type="journal article" date="2014" name="Front. Microbiol.">
        <title>High frequency of phylogenetically diverse reductive dehalogenase-homologous genes in deep subseafloor sedimentary metagenomes.</title>
        <authorList>
            <person name="Kawai M."/>
            <person name="Futagami T."/>
            <person name="Toyoda A."/>
            <person name="Takaki Y."/>
            <person name="Nishi S."/>
            <person name="Hori S."/>
            <person name="Arai W."/>
            <person name="Tsubouchi T."/>
            <person name="Morono Y."/>
            <person name="Uchiyama I."/>
            <person name="Ito T."/>
            <person name="Fujiyama A."/>
            <person name="Inagaki F."/>
            <person name="Takami H."/>
        </authorList>
    </citation>
    <scope>NUCLEOTIDE SEQUENCE</scope>
    <source>
        <strain evidence="1">Expedition CK06-06</strain>
    </source>
</reference>
<accession>X0WV16</accession>
<feature type="non-terminal residue" evidence="1">
    <location>
        <position position="1"/>
    </location>
</feature>
<comment type="caution">
    <text evidence="1">The sequence shown here is derived from an EMBL/GenBank/DDBJ whole genome shotgun (WGS) entry which is preliminary data.</text>
</comment>
<dbReference type="EMBL" id="BARS01039228">
    <property type="protein sequence ID" value="GAG16576.1"/>
    <property type="molecule type" value="Genomic_DNA"/>
</dbReference>
<proteinExistence type="predicted"/>
<protein>
    <submittedName>
        <fullName evidence="1">Uncharacterized protein</fullName>
    </submittedName>
</protein>